<keyword evidence="8" id="KW-1185">Reference proteome</keyword>
<dbReference type="PANTHER" id="PTHR11999">
    <property type="entry name" value="GROUP II PYRIDOXAL-5-PHOSPHATE DECARBOXYLASE"/>
    <property type="match status" value="1"/>
</dbReference>
<comment type="cofactor">
    <cofactor evidence="1 5 6">
        <name>pyridoxal 5'-phosphate</name>
        <dbReference type="ChEBI" id="CHEBI:597326"/>
    </cofactor>
</comment>
<proteinExistence type="inferred from homology"/>
<reference evidence="7 8" key="1">
    <citation type="journal article" date="2016" name="Biochim. Biophys. Acta">
        <title>Photochemical characterization of actinorhodopsin and its functional existence in the natural host.</title>
        <authorList>
            <person name="Nakamura S."/>
            <person name="Kikukawa T."/>
            <person name="Tamogami J."/>
            <person name="Kamiya M."/>
            <person name="Aizawa T."/>
            <person name="Hahn M.W."/>
            <person name="Ihara K."/>
            <person name="Kamo N."/>
            <person name="Demura M."/>
        </authorList>
    </citation>
    <scope>NUCLEOTIDE SEQUENCE [LARGE SCALE GENOMIC DNA]</scope>
    <source>
        <strain evidence="7 8">MWH-Dar1</strain>
    </source>
</reference>
<dbReference type="PANTHER" id="PTHR11999:SF70">
    <property type="entry name" value="MIP05841P"/>
    <property type="match status" value="1"/>
</dbReference>
<dbReference type="GO" id="GO:0004058">
    <property type="term" value="F:aromatic-L-amino-acid decarboxylase activity"/>
    <property type="evidence" value="ECO:0007669"/>
    <property type="project" value="UniProtKB-ARBA"/>
</dbReference>
<dbReference type="Gene3D" id="3.90.1150.170">
    <property type="match status" value="1"/>
</dbReference>
<evidence type="ECO:0000256" key="3">
    <source>
        <dbReference type="ARBA" id="ARBA00022898"/>
    </source>
</evidence>
<evidence type="ECO:0000256" key="5">
    <source>
        <dbReference type="PIRSR" id="PIRSR602129-50"/>
    </source>
</evidence>
<keyword evidence="2" id="KW-0210">Decarboxylase</keyword>
<evidence type="ECO:0000256" key="2">
    <source>
        <dbReference type="ARBA" id="ARBA00022793"/>
    </source>
</evidence>
<dbReference type="Proteomes" id="UP000243784">
    <property type="component" value="Chromosome"/>
</dbReference>
<dbReference type="InterPro" id="IPR010977">
    <property type="entry name" value="Aromatic_deC"/>
</dbReference>
<dbReference type="EMBL" id="CP015208">
    <property type="protein sequence ID" value="AOY56491.1"/>
    <property type="molecule type" value="Genomic_DNA"/>
</dbReference>
<keyword evidence="4 6" id="KW-0456">Lyase</keyword>
<organism evidence="7 8">
    <name type="scientific">Candidatus Rhodoluna planktonica</name>
    <dbReference type="NCBI Taxonomy" id="535712"/>
    <lineage>
        <taxon>Bacteria</taxon>
        <taxon>Bacillati</taxon>
        <taxon>Actinomycetota</taxon>
        <taxon>Actinomycetes</taxon>
        <taxon>Micrococcales</taxon>
        <taxon>Microbacteriaceae</taxon>
        <taxon>Luna cluster</taxon>
        <taxon>Luna-1 subcluster</taxon>
        <taxon>Rhodoluna</taxon>
    </lineage>
</organism>
<feature type="modified residue" description="N6-(pyridoxal phosphate)lysine" evidence="5">
    <location>
        <position position="294"/>
    </location>
</feature>
<keyword evidence="3 5" id="KW-0663">Pyridoxal phosphate</keyword>
<dbReference type="GO" id="GO:0019752">
    <property type="term" value="P:carboxylic acid metabolic process"/>
    <property type="evidence" value="ECO:0007669"/>
    <property type="project" value="InterPro"/>
</dbReference>
<gene>
    <name evidence="7" type="ORF">A4Z71_05960</name>
</gene>
<evidence type="ECO:0008006" key="9">
    <source>
        <dbReference type="Google" id="ProtNLM"/>
    </source>
</evidence>
<comment type="similarity">
    <text evidence="6">Belongs to the group II decarboxylase family.</text>
</comment>
<dbReference type="SUPFAM" id="SSF53383">
    <property type="entry name" value="PLP-dependent transferases"/>
    <property type="match status" value="1"/>
</dbReference>
<name>A0A1D9E0C3_9MICO</name>
<evidence type="ECO:0000313" key="7">
    <source>
        <dbReference type="EMBL" id="AOY56491.1"/>
    </source>
</evidence>
<dbReference type="OrthoDB" id="3335676at2"/>
<dbReference type="Pfam" id="PF00282">
    <property type="entry name" value="Pyridoxal_deC"/>
    <property type="match status" value="1"/>
</dbReference>
<dbReference type="RefSeq" id="WP_070954994.1">
    <property type="nucleotide sequence ID" value="NZ_CP015208.1"/>
</dbReference>
<dbReference type="GO" id="GO:0030170">
    <property type="term" value="F:pyridoxal phosphate binding"/>
    <property type="evidence" value="ECO:0007669"/>
    <property type="project" value="InterPro"/>
</dbReference>
<sequence length="469" mass="50750">MTETKGLRFSESRDQILANLADQVGHIWAGFDEARDSEPELDEKSRQLLALALPEVGLGEGQSIDQALSLLDQSTAQSRPRFFAYIGSSGLEIGAIADFLASSYDINLAVDSGAASMLEYQTAAWVGDFIGYKNAKGLFASGGTISNITALAAARTRALPDSRKSGVATPVAIYCSAEAHYSNVRAVELLGLGADSIRSIPIDESRKMRVDALESAISSDIAAGIVPIAIIASAGTTLTGAVDPLREIAQLAKAHNIWLHVDGAYGAPAASTEFVGDLFDGIDLADSVTIDAHKWLFVPKACSILLVKELRHLHHTFSHDEAYMPHDSENYNPVDLTLEYSRPLRALKMWMGFYAHGAEEFRAAITGNLQLAQATYARAKADPNFRVLPNAPQLSIVPIQYCPPGVADVSAHNKALCLEIVKDGRIYISPAVIDGEVWLRPCYTNFRTSERDIEIMFEVIEELSAKLLA</sequence>
<dbReference type="InterPro" id="IPR015424">
    <property type="entry name" value="PyrdxlP-dep_Trfase"/>
</dbReference>
<evidence type="ECO:0000313" key="8">
    <source>
        <dbReference type="Proteomes" id="UP000243784"/>
    </source>
</evidence>
<dbReference type="Gene3D" id="3.40.640.10">
    <property type="entry name" value="Type I PLP-dependent aspartate aminotransferase-like (Major domain)"/>
    <property type="match status" value="1"/>
</dbReference>
<evidence type="ECO:0000256" key="1">
    <source>
        <dbReference type="ARBA" id="ARBA00001933"/>
    </source>
</evidence>
<evidence type="ECO:0000256" key="6">
    <source>
        <dbReference type="RuleBase" id="RU000382"/>
    </source>
</evidence>
<dbReference type="KEGG" id="rpla:A4Z71_05960"/>
<dbReference type="STRING" id="535712.A4Z71_05960"/>
<evidence type="ECO:0000256" key="4">
    <source>
        <dbReference type="ARBA" id="ARBA00023239"/>
    </source>
</evidence>
<dbReference type="AlphaFoldDB" id="A0A1D9E0C3"/>
<dbReference type="InterPro" id="IPR002129">
    <property type="entry name" value="PyrdxlP-dep_de-COase"/>
</dbReference>
<accession>A0A1D9E0C3</accession>
<dbReference type="InterPro" id="IPR015421">
    <property type="entry name" value="PyrdxlP-dep_Trfase_major"/>
</dbReference>
<protein>
    <recommendedName>
        <fullName evidence="9">Amino acid decarboxylase</fullName>
    </recommendedName>
</protein>